<dbReference type="InterPro" id="IPR013320">
    <property type="entry name" value="ConA-like_dom_sf"/>
</dbReference>
<reference evidence="6" key="1">
    <citation type="submission" date="2016-11" db="EMBL/GenBank/DDBJ databases">
        <authorList>
            <person name="Jaros S."/>
            <person name="Januszkiewicz K."/>
            <person name="Wedrychowicz H."/>
        </authorList>
    </citation>
    <scope>NUCLEOTIDE SEQUENCE [LARGE SCALE GENOMIC DNA]</scope>
    <source>
        <strain evidence="6">DSM 19859</strain>
    </source>
</reference>
<evidence type="ECO:0000313" key="7">
    <source>
        <dbReference type="Proteomes" id="UP000184240"/>
    </source>
</evidence>
<dbReference type="InterPro" id="IPR049046">
    <property type="entry name" value="Beta-AFase-like_GH127_middle"/>
</dbReference>
<dbReference type="Pfam" id="PF20736">
    <property type="entry name" value="Glyco_hydro127M"/>
    <property type="match status" value="1"/>
</dbReference>
<feature type="domain" description="Non-reducing end beta-L-arabinofuranosidase-like GH127 catalytic" evidence="3">
    <location>
        <begin position="521"/>
        <end position="822"/>
    </location>
</feature>
<dbReference type="Pfam" id="PF13385">
    <property type="entry name" value="Laminin_G_3"/>
    <property type="match status" value="1"/>
</dbReference>
<dbReference type="SUPFAM" id="SSF48208">
    <property type="entry name" value="Six-hairpin glycosidases"/>
    <property type="match status" value="1"/>
</dbReference>
<keyword evidence="1" id="KW-0732">Signal</keyword>
<evidence type="ECO:0000256" key="1">
    <source>
        <dbReference type="SAM" id="SignalP"/>
    </source>
</evidence>
<dbReference type="RefSeq" id="WP_233430604.1">
    <property type="nucleotide sequence ID" value="NZ_FQXT01000002.1"/>
</dbReference>
<feature type="chain" id="PRO_5013019734" evidence="1">
    <location>
        <begin position="29"/>
        <end position="1011"/>
    </location>
</feature>
<dbReference type="EMBL" id="QOVN01000001">
    <property type="protein sequence ID" value="RXG30879.1"/>
    <property type="molecule type" value="Genomic_DNA"/>
</dbReference>
<proteinExistence type="predicted"/>
<dbReference type="GO" id="GO:0005975">
    <property type="term" value="P:carbohydrate metabolic process"/>
    <property type="evidence" value="ECO:0007669"/>
    <property type="project" value="InterPro"/>
</dbReference>
<sequence length="1011" mass="112756">MPIIMKFSRIFYVFLLSVLSLNSTTLVAQNGDQMLDGIGETALIARYIFDGNAKDWSRNNLHATLSENAEFTTDSTFNKVLSLTDAAFVQLPKTTLNSMESLSISTWIQLDQNTENQTLFDFGKDSARHFYVNPVSGNVVLKSNANAVTGTFSKLNSGTWAHLALIVDVTAQRLEIYLNGALASQKTLSAFDLNTIINTENNTLYLGKSLAASEANLQAKLHDFRIYRIPLSQNQVKNIYAIATGKEESVVNERHEPEDNLPQFADDVPQLYNHYLTGVSDLTVETVVGQLPRLPRFVDATYKIPVNTTKVRVIWPAPTDNSSVLQPGTYEITGQVLGTSFQPKATVVVKKGNAQETPQRTLEAFALNEVSLDANRLGQKSKFIENRDKFITTLAGTNPDSFLYMFRNAFGQPQPEGAMPLGVWDTQETKLRGHATGHYLTAIAQAYASTGYDSALQQNFEAKMKYMVNTLYDLSQRSGKPATASANFVSDPTAVPTGPNKEIYSSDLSEAGIRTDYWNWGEGYISAYPPDQFIMLEHGAKYGGQETQVWAPYYTLHKILAGLLDVYEVSGNEKALHTAEGMASWVYARLSQLPTETLITMWNTYIAGEFGGINESLAQLYRITENENYLKAAQLFDNIKVFYGDAEHNHGLAKNVDTYRGLHANQHIPQIMGALELYRNSKNAAYYHIADNFWYKTKNDYMYSIGGVAGARNPANAECFVAQPATLYENGLSAGGQNETCGTYNMLKLSRGLFLYNQQPELMDYYEQALYNQILASVAEHTPANTYHIPLRPGSKKQFSNADMSGFTCCNGTAIESSTKLQNSIYFKSKDNKALYVNLFVPSTLQWSEQQISIQQVTAYPQEDQTKLIINGKAKFDLHLRIPGWATNGIEVKINGKIQKTNAIPGSYLKLSRSWKNGDTVALKIPFGFRLDPIMDQENIASLFYGPVLLAAQEEAPRTDFRTITLNAEDLGKTISGDPKALEFTIDDTTFKPFFETYDRHSVYLDVQLQQ</sequence>
<evidence type="ECO:0000313" key="6">
    <source>
        <dbReference type="EMBL" id="SHH73477.1"/>
    </source>
</evidence>
<name>A0A1M5VDZ9_9FLAO</name>
<evidence type="ECO:0000259" key="3">
    <source>
        <dbReference type="Pfam" id="PF07944"/>
    </source>
</evidence>
<feature type="domain" description="Non-reducing end beta-L-arabinofuranosidase-like GH127 middle" evidence="4">
    <location>
        <begin position="835"/>
        <end position="926"/>
    </location>
</feature>
<protein>
    <submittedName>
        <fullName evidence="6">DUF1680 family protein</fullName>
    </submittedName>
</protein>
<dbReference type="EMBL" id="FQXT01000002">
    <property type="protein sequence ID" value="SHH73477.1"/>
    <property type="molecule type" value="Genomic_DNA"/>
</dbReference>
<feature type="signal peptide" evidence="1">
    <location>
        <begin position="1"/>
        <end position="28"/>
    </location>
</feature>
<dbReference type="Gene3D" id="2.60.120.200">
    <property type="match status" value="1"/>
</dbReference>
<accession>A0A1M5VDZ9</accession>
<dbReference type="InterPro" id="IPR011081">
    <property type="entry name" value="Big_4"/>
</dbReference>
<feature type="domain" description="Bacterial Ig-like" evidence="2">
    <location>
        <begin position="280"/>
        <end position="338"/>
    </location>
</feature>
<gene>
    <name evidence="5" type="ORF">DSM01_13</name>
    <name evidence="6" type="ORF">SAMN04487999_0721</name>
</gene>
<dbReference type="Proteomes" id="UP000290037">
    <property type="component" value="Unassembled WGS sequence"/>
</dbReference>
<dbReference type="InterPro" id="IPR012878">
    <property type="entry name" value="Beta-AFase-like_GH127_cat"/>
</dbReference>
<dbReference type="Pfam" id="PF07532">
    <property type="entry name" value="Big_4"/>
    <property type="match status" value="1"/>
</dbReference>
<dbReference type="InterPro" id="IPR008928">
    <property type="entry name" value="6-hairpin_glycosidase_sf"/>
</dbReference>
<evidence type="ECO:0000259" key="2">
    <source>
        <dbReference type="Pfam" id="PF07532"/>
    </source>
</evidence>
<reference evidence="7" key="2">
    <citation type="submission" date="2016-11" db="EMBL/GenBank/DDBJ databases">
        <authorList>
            <person name="Varghese N."/>
            <person name="Submissions S."/>
        </authorList>
    </citation>
    <scope>NUCLEOTIDE SEQUENCE [LARGE SCALE GENOMIC DNA]</scope>
    <source>
        <strain evidence="7">DSM 19859</strain>
    </source>
</reference>
<dbReference type="Proteomes" id="UP000184240">
    <property type="component" value="Unassembled WGS sequence"/>
</dbReference>
<dbReference type="PANTHER" id="PTHR31151:SF0">
    <property type="entry name" value="PROLINE-TRNA LIGASE (DUF1680)"/>
    <property type="match status" value="1"/>
</dbReference>
<keyword evidence="8" id="KW-1185">Reference proteome</keyword>
<evidence type="ECO:0000259" key="4">
    <source>
        <dbReference type="Pfam" id="PF20736"/>
    </source>
</evidence>
<feature type="domain" description="Non-reducing end beta-L-arabinofuranosidase-like GH127 catalytic" evidence="3">
    <location>
        <begin position="380"/>
        <end position="473"/>
    </location>
</feature>
<dbReference type="PANTHER" id="PTHR31151">
    <property type="entry name" value="PROLINE-TRNA LIGASE (DUF1680)"/>
    <property type="match status" value="1"/>
</dbReference>
<dbReference type="Pfam" id="PF07944">
    <property type="entry name" value="Beta-AFase-like_GH127_cat"/>
    <property type="match status" value="2"/>
</dbReference>
<dbReference type="SUPFAM" id="SSF49899">
    <property type="entry name" value="Concanavalin A-like lectins/glucanases"/>
    <property type="match status" value="1"/>
</dbReference>
<reference evidence="5 8" key="3">
    <citation type="submission" date="2018-07" db="EMBL/GenBank/DDBJ databases">
        <title>Leeuwenhoekiella genomics.</title>
        <authorList>
            <person name="Tahon G."/>
            <person name="Willems A."/>
        </authorList>
    </citation>
    <scope>NUCLEOTIDE SEQUENCE [LARGE SCALE GENOMIC DNA]</scope>
    <source>
        <strain evidence="5 8">LMG 24856</strain>
    </source>
</reference>
<dbReference type="GO" id="GO:0004553">
    <property type="term" value="F:hydrolase activity, hydrolyzing O-glycosyl compounds"/>
    <property type="evidence" value="ECO:0007669"/>
    <property type="project" value="UniProtKB-ARBA"/>
</dbReference>
<evidence type="ECO:0000313" key="8">
    <source>
        <dbReference type="Proteomes" id="UP000290037"/>
    </source>
</evidence>
<organism evidence="6 7">
    <name type="scientific">Leeuwenhoekiella palythoae</name>
    <dbReference type="NCBI Taxonomy" id="573501"/>
    <lineage>
        <taxon>Bacteria</taxon>
        <taxon>Pseudomonadati</taxon>
        <taxon>Bacteroidota</taxon>
        <taxon>Flavobacteriia</taxon>
        <taxon>Flavobacteriales</taxon>
        <taxon>Flavobacteriaceae</taxon>
        <taxon>Leeuwenhoekiella</taxon>
    </lineage>
</organism>
<dbReference type="AlphaFoldDB" id="A0A1M5VDZ9"/>
<dbReference type="STRING" id="573501.SAMN04487999_0721"/>
<evidence type="ECO:0000313" key="5">
    <source>
        <dbReference type="EMBL" id="RXG30879.1"/>
    </source>
</evidence>